<dbReference type="Proteomes" id="UP000077852">
    <property type="component" value="Unassembled WGS sequence"/>
</dbReference>
<keyword evidence="1" id="KW-0732">Signal</keyword>
<gene>
    <name evidence="2" type="ORF">A3K87_04015</name>
</gene>
<name>A0AA91DHE8_VARPD</name>
<accession>A0AA91DHE8</accession>
<feature type="chain" id="PRO_5041651488" evidence="1">
    <location>
        <begin position="24"/>
        <end position="147"/>
    </location>
</feature>
<dbReference type="RefSeq" id="WP_081271301.1">
    <property type="nucleotide sequence ID" value="NZ_LVHG01000095.1"/>
</dbReference>
<dbReference type="EMBL" id="LVHG01000095">
    <property type="protein sequence ID" value="OAK57061.1"/>
    <property type="molecule type" value="Genomic_DNA"/>
</dbReference>
<evidence type="ECO:0000313" key="3">
    <source>
        <dbReference type="Proteomes" id="UP000077852"/>
    </source>
</evidence>
<proteinExistence type="predicted"/>
<reference evidence="2 3" key="1">
    <citation type="submission" date="2016-03" db="EMBL/GenBank/DDBJ databases">
        <title>Genome sequence of Variovorax paradoxus KB5.</title>
        <authorList>
            <person name="Jeong H."/>
            <person name="Hong C.E."/>
            <person name="Jo S.H."/>
            <person name="Park J.M."/>
        </authorList>
    </citation>
    <scope>NUCLEOTIDE SEQUENCE [LARGE SCALE GENOMIC DNA]</scope>
    <source>
        <strain evidence="2 3">KB5</strain>
    </source>
</reference>
<feature type="signal peptide" evidence="1">
    <location>
        <begin position="1"/>
        <end position="23"/>
    </location>
</feature>
<sequence length="147" mass="15768">MTIIKPGRLALQALLLTTAGACAAGTITCVPGPAAASAPSDWIRRIAIDEHSRTVNMDIVRSRTKDTETMGKMRAELLSMEETQSGEPVYVFNAIPSVGTEVTHLFRLFKAGEWRLIGAGVTFMGKVPALRAVEPGLVLDCKRSDLG</sequence>
<evidence type="ECO:0000256" key="1">
    <source>
        <dbReference type="SAM" id="SignalP"/>
    </source>
</evidence>
<comment type="caution">
    <text evidence="2">The sequence shown here is derived from an EMBL/GenBank/DDBJ whole genome shotgun (WGS) entry which is preliminary data.</text>
</comment>
<dbReference type="PROSITE" id="PS51257">
    <property type="entry name" value="PROKAR_LIPOPROTEIN"/>
    <property type="match status" value="1"/>
</dbReference>
<protein>
    <submittedName>
        <fullName evidence="2">Uncharacterized protein</fullName>
    </submittedName>
</protein>
<dbReference type="AlphaFoldDB" id="A0AA91DHE8"/>
<organism evidence="2 3">
    <name type="scientific">Variovorax paradoxus</name>
    <dbReference type="NCBI Taxonomy" id="34073"/>
    <lineage>
        <taxon>Bacteria</taxon>
        <taxon>Pseudomonadati</taxon>
        <taxon>Pseudomonadota</taxon>
        <taxon>Betaproteobacteria</taxon>
        <taxon>Burkholderiales</taxon>
        <taxon>Comamonadaceae</taxon>
        <taxon>Variovorax</taxon>
    </lineage>
</organism>
<evidence type="ECO:0000313" key="2">
    <source>
        <dbReference type="EMBL" id="OAK57061.1"/>
    </source>
</evidence>